<accession>A0ACB9KRY2</accession>
<name>A0ACB9KRY2_BAUVA</name>
<dbReference type="Proteomes" id="UP000828941">
    <property type="component" value="Chromosome 13"/>
</dbReference>
<comment type="caution">
    <text evidence="1">The sequence shown here is derived from an EMBL/GenBank/DDBJ whole genome shotgun (WGS) entry which is preliminary data.</text>
</comment>
<organism evidence="1 2">
    <name type="scientific">Bauhinia variegata</name>
    <name type="common">Purple orchid tree</name>
    <name type="synonym">Phanera variegata</name>
    <dbReference type="NCBI Taxonomy" id="167791"/>
    <lineage>
        <taxon>Eukaryota</taxon>
        <taxon>Viridiplantae</taxon>
        <taxon>Streptophyta</taxon>
        <taxon>Embryophyta</taxon>
        <taxon>Tracheophyta</taxon>
        <taxon>Spermatophyta</taxon>
        <taxon>Magnoliopsida</taxon>
        <taxon>eudicotyledons</taxon>
        <taxon>Gunneridae</taxon>
        <taxon>Pentapetalae</taxon>
        <taxon>rosids</taxon>
        <taxon>fabids</taxon>
        <taxon>Fabales</taxon>
        <taxon>Fabaceae</taxon>
        <taxon>Cercidoideae</taxon>
        <taxon>Cercideae</taxon>
        <taxon>Bauhiniinae</taxon>
        <taxon>Bauhinia</taxon>
    </lineage>
</organism>
<evidence type="ECO:0000313" key="1">
    <source>
        <dbReference type="EMBL" id="KAI4299910.1"/>
    </source>
</evidence>
<sequence>MEWPCMTWCLQLLFVVFVVQICGNKGCFQEEKIALLEYKEFLKFHNYSVQSFLSSWVNDPNSDCCTWKRVTCNSSTGHVIHLSLDSIMQEQEGCSLNLNLNLSMFQPLKELKSLDLSSNCFSGLIITEDDHRSVSTLKMLKTLDLSHNSFNWSIIRPLKSLTSLKNLILRDNYIRGDFPVQELSILQNLEMLDVSWNALRNPSTVKDFHALSTLKKLKTLDLGYNIFDGKIFECLYALPTLSFLLLDANSISGALNSQGLCNMKTLQQLDLSDNSISGTLSTCLNNLTSLRTLDLSVGAYRHLSFLTLHPLSIFHFGRTILKAHSH</sequence>
<gene>
    <name evidence="1" type="ORF">L6164_033330</name>
</gene>
<protein>
    <submittedName>
        <fullName evidence="1">Uncharacterized protein</fullName>
    </submittedName>
</protein>
<proteinExistence type="predicted"/>
<keyword evidence="2" id="KW-1185">Reference proteome</keyword>
<evidence type="ECO:0000313" key="2">
    <source>
        <dbReference type="Proteomes" id="UP000828941"/>
    </source>
</evidence>
<dbReference type="EMBL" id="CM039438">
    <property type="protein sequence ID" value="KAI4299910.1"/>
    <property type="molecule type" value="Genomic_DNA"/>
</dbReference>
<reference evidence="1 2" key="1">
    <citation type="journal article" date="2022" name="DNA Res.">
        <title>Chromosomal-level genome assembly of the orchid tree Bauhinia variegata (Leguminosae; Cercidoideae) supports the allotetraploid origin hypothesis of Bauhinia.</title>
        <authorList>
            <person name="Zhong Y."/>
            <person name="Chen Y."/>
            <person name="Zheng D."/>
            <person name="Pang J."/>
            <person name="Liu Y."/>
            <person name="Luo S."/>
            <person name="Meng S."/>
            <person name="Qian L."/>
            <person name="Wei D."/>
            <person name="Dai S."/>
            <person name="Zhou R."/>
        </authorList>
    </citation>
    <scope>NUCLEOTIDE SEQUENCE [LARGE SCALE GENOMIC DNA]</scope>
    <source>
        <strain evidence="1">BV-YZ2020</strain>
    </source>
</reference>